<dbReference type="InterPro" id="IPR025110">
    <property type="entry name" value="AMP-bd_C"/>
</dbReference>
<dbReference type="CDD" id="cd04433">
    <property type="entry name" value="AFD_class_I"/>
    <property type="match status" value="1"/>
</dbReference>
<dbReference type="Proteomes" id="UP000031057">
    <property type="component" value="Unassembled WGS sequence"/>
</dbReference>
<keyword evidence="6" id="KW-1185">Reference proteome</keyword>
<name>A0A0B1ZID1_9SPHN</name>
<feature type="domain" description="AMP-dependent synthetase/ligase" evidence="3">
    <location>
        <begin position="23"/>
        <end position="279"/>
    </location>
</feature>
<comment type="caution">
    <text evidence="5">The sequence shown here is derived from an EMBL/GenBank/DDBJ whole genome shotgun (WGS) entry which is preliminary data.</text>
</comment>
<sequence length="511" mass="56243">MTEVRDHACPTDATTFPQLIRSAGDKYGDQSALIFKGETVPDASISFRELERQSATLARGLIARGAGKGSRIGFIAGNTPEFLTIFSAICRIGAIAIPVSTLIKADELVRVLRRSDVGGLIIQPSLLGHDLVERVLTALPALQSVTDPELRLPQVPFLRWIVCTGCWELPAGIRDLAFLRDAANTVGEELLLAIEANVHPADQAIEIYTSGSMALPKGVPHNHGPMLSRLHFLAGALKLEPGMERHVMQPMFWIGGLGFMALPNLERGVTSLCTERGITDSRRAMGSVLAEDDIYKPAPDEISWSIGMTETFGPYAYSYEVRVPGYPLTSPLDHIAPGYELRLWVDGREAAEGEPGEIQVRGYALTPGLHKEDRNSYFEPDGFYRTGDMAVREGKRIHFLGRNGDMIKSADANVSPAEVEMEMQRLENVHSAYVVGIPDAERGQLVVAAVVPRDQASLDFDDIERVLRARLSSFKVPSAYVTLAREEVPMLATNKVARREIERMMIQRLRC</sequence>
<accession>A0A0B1ZID1</accession>
<dbReference type="PANTHER" id="PTHR43201">
    <property type="entry name" value="ACYL-COA SYNTHETASE"/>
    <property type="match status" value="1"/>
</dbReference>
<evidence type="ECO:0000313" key="5">
    <source>
        <dbReference type="EMBL" id="KHK88961.1"/>
    </source>
</evidence>
<dbReference type="Gene3D" id="3.40.50.12780">
    <property type="entry name" value="N-terminal domain of ligase-like"/>
    <property type="match status" value="2"/>
</dbReference>
<protein>
    <recommendedName>
        <fullName evidence="7">AMP-dependent synthetase</fullName>
    </recommendedName>
</protein>
<feature type="domain" description="AMP-binding enzyme C-terminal" evidence="4">
    <location>
        <begin position="418"/>
        <end position="492"/>
    </location>
</feature>
<organism evidence="5 6">
    <name type="scientific">Novosphingobium malaysiense</name>
    <dbReference type="NCBI Taxonomy" id="1348853"/>
    <lineage>
        <taxon>Bacteria</taxon>
        <taxon>Pseudomonadati</taxon>
        <taxon>Pseudomonadota</taxon>
        <taxon>Alphaproteobacteria</taxon>
        <taxon>Sphingomonadales</taxon>
        <taxon>Sphingomonadaceae</taxon>
        <taxon>Novosphingobium</taxon>
    </lineage>
</organism>
<dbReference type="EMBL" id="JTDI01000011">
    <property type="protein sequence ID" value="KHK88961.1"/>
    <property type="molecule type" value="Genomic_DNA"/>
</dbReference>
<evidence type="ECO:0000256" key="2">
    <source>
        <dbReference type="ARBA" id="ARBA00022598"/>
    </source>
</evidence>
<dbReference type="STRING" id="1348853.LK12_22985"/>
<dbReference type="AlphaFoldDB" id="A0A0B1ZID1"/>
<dbReference type="Pfam" id="PF00501">
    <property type="entry name" value="AMP-binding"/>
    <property type="match status" value="1"/>
</dbReference>
<dbReference type="InterPro" id="IPR045851">
    <property type="entry name" value="AMP-bd_C_sf"/>
</dbReference>
<dbReference type="Gene3D" id="3.30.300.30">
    <property type="match status" value="1"/>
</dbReference>
<dbReference type="GO" id="GO:0031956">
    <property type="term" value="F:medium-chain fatty acid-CoA ligase activity"/>
    <property type="evidence" value="ECO:0007669"/>
    <property type="project" value="TreeGrafter"/>
</dbReference>
<dbReference type="RefSeq" id="WP_039290389.1">
    <property type="nucleotide sequence ID" value="NZ_JTDI01000011.1"/>
</dbReference>
<dbReference type="OrthoDB" id="9803968at2"/>
<evidence type="ECO:0000259" key="4">
    <source>
        <dbReference type="Pfam" id="PF13193"/>
    </source>
</evidence>
<evidence type="ECO:0008006" key="7">
    <source>
        <dbReference type="Google" id="ProtNLM"/>
    </source>
</evidence>
<dbReference type="InterPro" id="IPR042099">
    <property type="entry name" value="ANL_N_sf"/>
</dbReference>
<dbReference type="Pfam" id="PF13193">
    <property type="entry name" value="AMP-binding_C"/>
    <property type="match status" value="1"/>
</dbReference>
<dbReference type="PANTHER" id="PTHR43201:SF5">
    <property type="entry name" value="MEDIUM-CHAIN ACYL-COA LIGASE ACSF2, MITOCHONDRIAL"/>
    <property type="match status" value="1"/>
</dbReference>
<evidence type="ECO:0000256" key="1">
    <source>
        <dbReference type="ARBA" id="ARBA00006432"/>
    </source>
</evidence>
<comment type="similarity">
    <text evidence="1">Belongs to the ATP-dependent AMP-binding enzyme family.</text>
</comment>
<proteinExistence type="inferred from homology"/>
<dbReference type="GO" id="GO:0006631">
    <property type="term" value="P:fatty acid metabolic process"/>
    <property type="evidence" value="ECO:0007669"/>
    <property type="project" value="TreeGrafter"/>
</dbReference>
<dbReference type="InterPro" id="IPR000873">
    <property type="entry name" value="AMP-dep_synth/lig_dom"/>
</dbReference>
<evidence type="ECO:0000259" key="3">
    <source>
        <dbReference type="Pfam" id="PF00501"/>
    </source>
</evidence>
<evidence type="ECO:0000313" key="6">
    <source>
        <dbReference type="Proteomes" id="UP000031057"/>
    </source>
</evidence>
<reference evidence="5 6" key="1">
    <citation type="submission" date="2014-10" db="EMBL/GenBank/DDBJ databases">
        <title>Genome sequence of Novosphingobium malaysiense MUSC 273(T).</title>
        <authorList>
            <person name="Lee L.-H."/>
        </authorList>
    </citation>
    <scope>NUCLEOTIDE SEQUENCE [LARGE SCALE GENOMIC DNA]</scope>
    <source>
        <strain evidence="5 6">MUSC 273</strain>
    </source>
</reference>
<dbReference type="SUPFAM" id="SSF56801">
    <property type="entry name" value="Acetyl-CoA synthetase-like"/>
    <property type="match status" value="1"/>
</dbReference>
<gene>
    <name evidence="5" type="ORF">LK12_22985</name>
</gene>
<keyword evidence="2" id="KW-0436">Ligase</keyword>